<accession>A0A8S1MLH4</accession>
<comment type="caution">
    <text evidence="1">The sequence shown here is derived from an EMBL/GenBank/DDBJ whole genome shotgun (WGS) entry which is preliminary data.</text>
</comment>
<dbReference type="EMBL" id="CAJJDM010000062">
    <property type="protein sequence ID" value="CAD8079271.1"/>
    <property type="molecule type" value="Genomic_DNA"/>
</dbReference>
<keyword evidence="2" id="KW-1185">Reference proteome</keyword>
<proteinExistence type="predicted"/>
<sequence>MNKNKRLITQEYGLNQLVELKYLMTKNKHPILCRWEGNQKHKAFFWRINPTNSNLINLRSNIKVFMVRKQN</sequence>
<protein>
    <submittedName>
        <fullName evidence="1">Uncharacterized protein</fullName>
    </submittedName>
</protein>
<dbReference type="AlphaFoldDB" id="A0A8S1MLH4"/>
<organism evidence="1 2">
    <name type="scientific">Paramecium primaurelia</name>
    <dbReference type="NCBI Taxonomy" id="5886"/>
    <lineage>
        <taxon>Eukaryota</taxon>
        <taxon>Sar</taxon>
        <taxon>Alveolata</taxon>
        <taxon>Ciliophora</taxon>
        <taxon>Intramacronucleata</taxon>
        <taxon>Oligohymenophorea</taxon>
        <taxon>Peniculida</taxon>
        <taxon>Parameciidae</taxon>
        <taxon>Paramecium</taxon>
    </lineage>
</organism>
<reference evidence="1" key="1">
    <citation type="submission" date="2021-01" db="EMBL/GenBank/DDBJ databases">
        <authorList>
            <consortium name="Genoscope - CEA"/>
            <person name="William W."/>
        </authorList>
    </citation>
    <scope>NUCLEOTIDE SEQUENCE</scope>
</reference>
<evidence type="ECO:0000313" key="2">
    <source>
        <dbReference type="Proteomes" id="UP000688137"/>
    </source>
</evidence>
<dbReference type="Proteomes" id="UP000688137">
    <property type="component" value="Unassembled WGS sequence"/>
</dbReference>
<name>A0A8S1MLH4_PARPR</name>
<evidence type="ECO:0000313" key="1">
    <source>
        <dbReference type="EMBL" id="CAD8079271.1"/>
    </source>
</evidence>
<gene>
    <name evidence="1" type="ORF">PPRIM_AZ9-3.1.T0610235</name>
</gene>